<evidence type="ECO:0000313" key="2">
    <source>
        <dbReference type="Proteomes" id="UP001055439"/>
    </source>
</evidence>
<proteinExistence type="predicted"/>
<accession>A0A9E7G1I2</accession>
<dbReference type="Proteomes" id="UP001055439">
    <property type="component" value="Chromosome 5"/>
</dbReference>
<name>A0A9E7G1I2_9LILI</name>
<dbReference type="AlphaFoldDB" id="A0A9E7G1I2"/>
<keyword evidence="2" id="KW-1185">Reference proteome</keyword>
<protein>
    <submittedName>
        <fullName evidence="1">Uncharacterized protein</fullName>
    </submittedName>
</protein>
<organism evidence="1 2">
    <name type="scientific">Musa troglodytarum</name>
    <name type="common">fe'i banana</name>
    <dbReference type="NCBI Taxonomy" id="320322"/>
    <lineage>
        <taxon>Eukaryota</taxon>
        <taxon>Viridiplantae</taxon>
        <taxon>Streptophyta</taxon>
        <taxon>Embryophyta</taxon>
        <taxon>Tracheophyta</taxon>
        <taxon>Spermatophyta</taxon>
        <taxon>Magnoliopsida</taxon>
        <taxon>Liliopsida</taxon>
        <taxon>Zingiberales</taxon>
        <taxon>Musaceae</taxon>
        <taxon>Musa</taxon>
    </lineage>
</organism>
<reference evidence="1" key="1">
    <citation type="submission" date="2022-05" db="EMBL/GenBank/DDBJ databases">
        <title>The Musa troglodytarum L. genome provides insights into the mechanism of non-climacteric behaviour and enrichment of carotenoids.</title>
        <authorList>
            <person name="Wang J."/>
        </authorList>
    </citation>
    <scope>NUCLEOTIDE SEQUENCE</scope>
    <source>
        <tissue evidence="1">Leaf</tissue>
    </source>
</reference>
<dbReference type="EMBL" id="CP097507">
    <property type="protein sequence ID" value="URE05895.1"/>
    <property type="molecule type" value="Genomic_DNA"/>
</dbReference>
<sequence>MYCIALHLHCRNDYDDEMMQFGVEITCLITSLEEKEERERRVHPSTVNTVRDEIFNTCPIAPINM</sequence>
<gene>
    <name evidence="1" type="ORF">MUK42_37757</name>
</gene>
<evidence type="ECO:0000313" key="1">
    <source>
        <dbReference type="EMBL" id="URE05895.1"/>
    </source>
</evidence>